<name>A0AAD2PWD9_9STRA</name>
<feature type="signal peptide" evidence="1">
    <location>
        <begin position="1"/>
        <end position="19"/>
    </location>
</feature>
<dbReference type="AlphaFoldDB" id="A0AAD2PWD9"/>
<accession>A0AAD2PWD9</accession>
<dbReference type="Proteomes" id="UP001295423">
    <property type="component" value="Unassembled WGS sequence"/>
</dbReference>
<sequence length="234" mass="24176">MNFFLSLALTFAALSPATAQCTTQLCPSRGITNPTAEYGDDDVLCSVLATQFTDGTLTEAECQVIANDAIIDCCPVKQSPQNCFICEDASATFNAAKAFPDGPTCGTIDDQFSYLPAGSCAVGFAGFVANGFNISSYCECSNVVAPNVCKVCDDDQDISTTANIPSDEIDFTCVEGAAYASHFNTQAACAVEVDIAETKAACCVDKGASGSTSSFSMNSFAGALMLLLAGVSFA</sequence>
<proteinExistence type="predicted"/>
<reference evidence="2" key="1">
    <citation type="submission" date="2023-08" db="EMBL/GenBank/DDBJ databases">
        <authorList>
            <person name="Audoor S."/>
            <person name="Bilcke G."/>
        </authorList>
    </citation>
    <scope>NUCLEOTIDE SEQUENCE</scope>
</reference>
<organism evidence="2 3">
    <name type="scientific">Cylindrotheca closterium</name>
    <dbReference type="NCBI Taxonomy" id="2856"/>
    <lineage>
        <taxon>Eukaryota</taxon>
        <taxon>Sar</taxon>
        <taxon>Stramenopiles</taxon>
        <taxon>Ochrophyta</taxon>
        <taxon>Bacillariophyta</taxon>
        <taxon>Bacillariophyceae</taxon>
        <taxon>Bacillariophycidae</taxon>
        <taxon>Bacillariales</taxon>
        <taxon>Bacillariaceae</taxon>
        <taxon>Cylindrotheca</taxon>
    </lineage>
</organism>
<protein>
    <submittedName>
        <fullName evidence="2">Uncharacterized protein</fullName>
    </submittedName>
</protein>
<evidence type="ECO:0000313" key="3">
    <source>
        <dbReference type="Proteomes" id="UP001295423"/>
    </source>
</evidence>
<comment type="caution">
    <text evidence="2">The sequence shown here is derived from an EMBL/GenBank/DDBJ whole genome shotgun (WGS) entry which is preliminary data.</text>
</comment>
<evidence type="ECO:0000256" key="1">
    <source>
        <dbReference type="SAM" id="SignalP"/>
    </source>
</evidence>
<dbReference type="EMBL" id="CAKOGP040002036">
    <property type="protein sequence ID" value="CAJ1959958.1"/>
    <property type="molecule type" value="Genomic_DNA"/>
</dbReference>
<feature type="chain" id="PRO_5041961986" evidence="1">
    <location>
        <begin position="20"/>
        <end position="234"/>
    </location>
</feature>
<keyword evidence="1" id="KW-0732">Signal</keyword>
<gene>
    <name evidence="2" type="ORF">CYCCA115_LOCUS18375</name>
</gene>
<keyword evidence="3" id="KW-1185">Reference proteome</keyword>
<evidence type="ECO:0000313" key="2">
    <source>
        <dbReference type="EMBL" id="CAJ1959958.1"/>
    </source>
</evidence>